<protein>
    <submittedName>
        <fullName evidence="1">(northern house mosquito) hypothetical protein</fullName>
    </submittedName>
</protein>
<dbReference type="EMBL" id="HBUE01328822">
    <property type="protein sequence ID" value="CAG6592213.1"/>
    <property type="molecule type" value="Transcribed_RNA"/>
</dbReference>
<evidence type="ECO:0000313" key="1">
    <source>
        <dbReference type="EMBL" id="CAG6540146.1"/>
    </source>
</evidence>
<accession>A0A8D8HTJ6</accession>
<sequence length="176" mass="20114">MLVQDVHRTVVGLVKLLPIVVHFRAGFLLPLDGRLRSPEVSSKLPEKVKLILGLANGRFPSGQVLSCRQLPSHSHEVCASNFDQFFHCHRFTRKTIRTAKDHVLVDLGLVRRRRIEEKRKHTGLTLTKLNRFYFRPIRSIVCLRLNSCQFSSLAVRSTVRAGNCQMHRGVHCQLGE</sequence>
<dbReference type="AlphaFoldDB" id="A0A8D8HTJ6"/>
<dbReference type="EMBL" id="HBUE01222158">
    <property type="protein sequence ID" value="CAG6540146.1"/>
    <property type="molecule type" value="Transcribed_RNA"/>
</dbReference>
<reference evidence="1" key="1">
    <citation type="submission" date="2021-05" db="EMBL/GenBank/DDBJ databases">
        <authorList>
            <person name="Alioto T."/>
            <person name="Alioto T."/>
            <person name="Gomez Garrido J."/>
        </authorList>
    </citation>
    <scope>NUCLEOTIDE SEQUENCE</scope>
</reference>
<proteinExistence type="predicted"/>
<name>A0A8D8HTJ6_CULPI</name>
<organism evidence="1">
    <name type="scientific">Culex pipiens</name>
    <name type="common">House mosquito</name>
    <dbReference type="NCBI Taxonomy" id="7175"/>
    <lineage>
        <taxon>Eukaryota</taxon>
        <taxon>Metazoa</taxon>
        <taxon>Ecdysozoa</taxon>
        <taxon>Arthropoda</taxon>
        <taxon>Hexapoda</taxon>
        <taxon>Insecta</taxon>
        <taxon>Pterygota</taxon>
        <taxon>Neoptera</taxon>
        <taxon>Endopterygota</taxon>
        <taxon>Diptera</taxon>
        <taxon>Nematocera</taxon>
        <taxon>Culicoidea</taxon>
        <taxon>Culicidae</taxon>
        <taxon>Culicinae</taxon>
        <taxon>Culicini</taxon>
        <taxon>Culex</taxon>
        <taxon>Culex</taxon>
    </lineage>
</organism>